<dbReference type="GO" id="GO:0005730">
    <property type="term" value="C:nucleolus"/>
    <property type="evidence" value="ECO:0007669"/>
    <property type="project" value="TreeGrafter"/>
</dbReference>
<dbReference type="GO" id="GO:0003729">
    <property type="term" value="F:mRNA binding"/>
    <property type="evidence" value="ECO:0007669"/>
    <property type="project" value="TreeGrafter"/>
</dbReference>
<comment type="similarity">
    <text evidence="1">Belongs to the DNA polymerase type-B-like family.</text>
</comment>
<dbReference type="GO" id="GO:0043634">
    <property type="term" value="P:polyadenylation-dependent ncRNA catabolic process"/>
    <property type="evidence" value="ECO:0007669"/>
    <property type="project" value="TreeGrafter"/>
</dbReference>
<dbReference type="GO" id="GO:1990817">
    <property type="term" value="F:poly(A) RNA polymerase activity"/>
    <property type="evidence" value="ECO:0007669"/>
    <property type="project" value="UniProtKB-EC"/>
</dbReference>
<dbReference type="InterPro" id="IPR045862">
    <property type="entry name" value="Trf4-like"/>
</dbReference>
<dbReference type="OMA" id="MSYRNWV"/>
<evidence type="ECO:0000313" key="8">
    <source>
        <dbReference type="Proteomes" id="UP000054270"/>
    </source>
</evidence>
<feature type="domain" description="PAP-associated" evidence="5">
    <location>
        <begin position="324"/>
        <end position="378"/>
    </location>
</feature>
<dbReference type="Gene3D" id="3.30.460.10">
    <property type="entry name" value="Beta Polymerase, domain 2"/>
    <property type="match status" value="1"/>
</dbReference>
<evidence type="ECO:0000256" key="4">
    <source>
        <dbReference type="ARBA" id="ARBA00022842"/>
    </source>
</evidence>
<dbReference type="Gene3D" id="1.10.1410.10">
    <property type="match status" value="1"/>
</dbReference>
<sequence length="445" mass="50088">MSSLLGSQLKQNMSMGLPTRNKSVADYIGCAMRPCGDYADSEKGPSHKRSPWLRGNEDLPNLSLHDEIAKFMLYIQPTKQEISVRDDLVDRFTRLIASFKTSATVHPVGSYVTGFFLPTSDIDMVLIFDKDRGPSSASIFPSSARMVLSSILHKLQGTGFASKVENVLQATVPLIRITDKKTGIEIDLTAADTHGIKATKAVQKWTDGEDAEIIKMLVTVVKMFLSIRRCGTTYTGGLNSYVLVWLVVAWVHLEWKGNKPQSSAVPDYNRALNERQERQDAAFNRMFLEFQTINLDSSQRLPQKPITSTPVRAVSQRNPPPTDFGEILLRFFQFYGCQFDYYTRAISIEPHPAYVEKIIPYSRYVTQRYLLAISDPADNYVDMGSKAYGIKNVQESFKEAYSILSKAKRQYGRLVRLGKTRGLLGYVLGGDFTNFDRKRAAILRA</sequence>
<dbReference type="Proteomes" id="UP000054270">
    <property type="component" value="Unassembled WGS sequence"/>
</dbReference>
<name>A0A0D2NCB0_HYPSF</name>
<evidence type="ECO:0000259" key="6">
    <source>
        <dbReference type="Pfam" id="PF22600"/>
    </source>
</evidence>
<dbReference type="EC" id="2.7.7.19" evidence="2"/>
<dbReference type="STRING" id="945553.A0A0D2NCB0"/>
<dbReference type="OrthoDB" id="273917at2759"/>
<reference evidence="8" key="1">
    <citation type="submission" date="2014-04" db="EMBL/GenBank/DDBJ databases">
        <title>Evolutionary Origins and Diversification of the Mycorrhizal Mutualists.</title>
        <authorList>
            <consortium name="DOE Joint Genome Institute"/>
            <consortium name="Mycorrhizal Genomics Consortium"/>
            <person name="Kohler A."/>
            <person name="Kuo A."/>
            <person name="Nagy L.G."/>
            <person name="Floudas D."/>
            <person name="Copeland A."/>
            <person name="Barry K.W."/>
            <person name="Cichocki N."/>
            <person name="Veneault-Fourrey C."/>
            <person name="LaButti K."/>
            <person name="Lindquist E.A."/>
            <person name="Lipzen A."/>
            <person name="Lundell T."/>
            <person name="Morin E."/>
            <person name="Murat C."/>
            <person name="Riley R."/>
            <person name="Ohm R."/>
            <person name="Sun H."/>
            <person name="Tunlid A."/>
            <person name="Henrissat B."/>
            <person name="Grigoriev I.V."/>
            <person name="Hibbett D.S."/>
            <person name="Martin F."/>
        </authorList>
    </citation>
    <scope>NUCLEOTIDE SEQUENCE [LARGE SCALE GENOMIC DNA]</scope>
    <source>
        <strain evidence="8">FD-334 SS-4</strain>
    </source>
</reference>
<feature type="domain" description="Poly(A) RNA polymerase mitochondrial-like central palm" evidence="6">
    <location>
        <begin position="64"/>
        <end position="203"/>
    </location>
</feature>
<evidence type="ECO:0000256" key="2">
    <source>
        <dbReference type="ARBA" id="ARBA00012388"/>
    </source>
</evidence>
<keyword evidence="4" id="KW-0460">Magnesium</keyword>
<accession>A0A0D2NCB0</accession>
<dbReference type="InterPro" id="IPR043519">
    <property type="entry name" value="NT_sf"/>
</dbReference>
<dbReference type="SUPFAM" id="SSF81631">
    <property type="entry name" value="PAP/OAS1 substrate-binding domain"/>
    <property type="match status" value="1"/>
</dbReference>
<keyword evidence="8" id="KW-1185">Reference proteome</keyword>
<dbReference type="InterPro" id="IPR002058">
    <property type="entry name" value="PAP_assoc"/>
</dbReference>
<dbReference type="Pfam" id="PF22600">
    <property type="entry name" value="MTPAP-like_central"/>
    <property type="match status" value="1"/>
</dbReference>
<dbReference type="Pfam" id="PF03828">
    <property type="entry name" value="PAP_assoc"/>
    <property type="match status" value="1"/>
</dbReference>
<dbReference type="GO" id="GO:0031123">
    <property type="term" value="P:RNA 3'-end processing"/>
    <property type="evidence" value="ECO:0007669"/>
    <property type="project" value="TreeGrafter"/>
</dbReference>
<dbReference type="GO" id="GO:0010605">
    <property type="term" value="P:negative regulation of macromolecule metabolic process"/>
    <property type="evidence" value="ECO:0007669"/>
    <property type="project" value="UniProtKB-ARBA"/>
</dbReference>
<protein>
    <recommendedName>
        <fullName evidence="2">polynucleotide adenylyltransferase</fullName>
        <ecNumber evidence="2">2.7.7.19</ecNumber>
    </recommendedName>
</protein>
<dbReference type="CDD" id="cd05402">
    <property type="entry name" value="NT_PAP_TUTase"/>
    <property type="match status" value="1"/>
</dbReference>
<keyword evidence="3" id="KW-0479">Metal-binding</keyword>
<gene>
    <name evidence="7" type="ORF">HYPSUDRAFT_47003</name>
</gene>
<proteinExistence type="inferred from homology"/>
<evidence type="ECO:0000256" key="3">
    <source>
        <dbReference type="ARBA" id="ARBA00022723"/>
    </source>
</evidence>
<dbReference type="PANTHER" id="PTHR23092:SF15">
    <property type="entry name" value="INACTIVE NON-CANONICAL POLY(A) RNA POLYMERASE PROTEIN TRF4-2-RELATED"/>
    <property type="match status" value="1"/>
</dbReference>
<dbReference type="AlphaFoldDB" id="A0A0D2NCB0"/>
<dbReference type="SUPFAM" id="SSF81301">
    <property type="entry name" value="Nucleotidyltransferase"/>
    <property type="match status" value="1"/>
</dbReference>
<organism evidence="7 8">
    <name type="scientific">Hypholoma sublateritium (strain FD-334 SS-4)</name>
    <dbReference type="NCBI Taxonomy" id="945553"/>
    <lineage>
        <taxon>Eukaryota</taxon>
        <taxon>Fungi</taxon>
        <taxon>Dikarya</taxon>
        <taxon>Basidiomycota</taxon>
        <taxon>Agaricomycotina</taxon>
        <taxon>Agaricomycetes</taxon>
        <taxon>Agaricomycetidae</taxon>
        <taxon>Agaricales</taxon>
        <taxon>Agaricineae</taxon>
        <taxon>Strophariaceae</taxon>
        <taxon>Hypholoma</taxon>
    </lineage>
</organism>
<evidence type="ECO:0000313" key="7">
    <source>
        <dbReference type="EMBL" id="KJA16744.1"/>
    </source>
</evidence>
<dbReference type="EMBL" id="KN817615">
    <property type="protein sequence ID" value="KJA16744.1"/>
    <property type="molecule type" value="Genomic_DNA"/>
</dbReference>
<evidence type="ECO:0000259" key="5">
    <source>
        <dbReference type="Pfam" id="PF03828"/>
    </source>
</evidence>
<dbReference type="InterPro" id="IPR054708">
    <property type="entry name" value="MTPAP-like_central"/>
</dbReference>
<dbReference type="GO" id="GO:0046872">
    <property type="term" value="F:metal ion binding"/>
    <property type="evidence" value="ECO:0007669"/>
    <property type="project" value="UniProtKB-KW"/>
</dbReference>
<dbReference type="PANTHER" id="PTHR23092">
    <property type="entry name" value="POLY(A) RNA POLYMERASE"/>
    <property type="match status" value="1"/>
</dbReference>
<dbReference type="GO" id="GO:0031499">
    <property type="term" value="C:TRAMP complex"/>
    <property type="evidence" value="ECO:0007669"/>
    <property type="project" value="TreeGrafter"/>
</dbReference>
<evidence type="ECO:0000256" key="1">
    <source>
        <dbReference type="ARBA" id="ARBA00008593"/>
    </source>
</evidence>